<dbReference type="Gene3D" id="3.30.70.1230">
    <property type="entry name" value="Nucleotide cyclase"/>
    <property type="match status" value="3"/>
</dbReference>
<comment type="cofactor">
    <cofactor evidence="2">
        <name>Mn(2+)</name>
        <dbReference type="ChEBI" id="CHEBI:29035"/>
    </cofactor>
</comment>
<comment type="subcellular location">
    <subcellularLocation>
        <location evidence="3">Membrane</location>
        <topology evidence="3">Multi-pass membrane protein</topology>
    </subcellularLocation>
</comment>
<dbReference type="FunFam" id="3.30.70.1230:FF:000001">
    <property type="entry name" value="Adenylate cyclase"/>
    <property type="match status" value="1"/>
</dbReference>
<dbReference type="InterPro" id="IPR030672">
    <property type="entry name" value="Adcy"/>
</dbReference>
<name>A0A8C4KPY8_EQUAS</name>
<dbReference type="GO" id="GO:0004016">
    <property type="term" value="F:adenylate cyclase activity"/>
    <property type="evidence" value="ECO:0007669"/>
    <property type="project" value="UniProtKB-EC"/>
</dbReference>
<dbReference type="EC" id="4.6.1.1" evidence="15"/>
<evidence type="ECO:0000256" key="4">
    <source>
        <dbReference type="ARBA" id="ARBA00022692"/>
    </source>
</evidence>
<evidence type="ECO:0000256" key="3">
    <source>
        <dbReference type="ARBA" id="ARBA00004141"/>
    </source>
</evidence>
<feature type="transmembrane region" description="Helical" evidence="18">
    <location>
        <begin position="725"/>
        <end position="744"/>
    </location>
</feature>
<dbReference type="PIRSF" id="PIRSF039050">
    <property type="entry name" value="Ade_cyc"/>
    <property type="match status" value="1"/>
</dbReference>
<keyword evidence="5 15" id="KW-0479">Metal-binding</keyword>
<feature type="binding site" evidence="16">
    <location>
        <position position="423"/>
    </location>
    <ligand>
        <name>Mg(2+)</name>
        <dbReference type="ChEBI" id="CHEBI:18420"/>
        <label>2</label>
        <note>catalytic</note>
    </ligand>
</feature>
<reference evidence="20 21" key="1">
    <citation type="journal article" date="2020" name="Nat. Commun.">
        <title>Donkey genomes provide new insights into domestication and selection for coat color.</title>
        <authorList>
            <person name="Wang"/>
            <person name="C."/>
            <person name="Li"/>
            <person name="H."/>
            <person name="Guo"/>
            <person name="Y."/>
            <person name="Huang"/>
            <person name="J."/>
            <person name="Sun"/>
            <person name="Y."/>
            <person name="Min"/>
            <person name="J."/>
            <person name="Wang"/>
            <person name="J."/>
            <person name="Fang"/>
            <person name="X."/>
            <person name="Zhao"/>
            <person name="Z."/>
            <person name="Wang"/>
            <person name="S."/>
            <person name="Zhang"/>
            <person name="Y."/>
            <person name="Liu"/>
            <person name="Q."/>
            <person name="Jiang"/>
            <person name="Q."/>
            <person name="Wang"/>
            <person name="X."/>
            <person name="Guo"/>
            <person name="Y."/>
            <person name="Yang"/>
            <person name="C."/>
            <person name="Wang"/>
            <person name="Y."/>
            <person name="Tian"/>
            <person name="F."/>
            <person name="Zhuang"/>
            <person name="G."/>
            <person name="Fan"/>
            <person name="Y."/>
            <person name="Gao"/>
            <person name="Q."/>
            <person name="Li"/>
            <person name="Y."/>
            <person name="Ju"/>
            <person name="Z."/>
            <person name="Li"/>
            <person name="J."/>
            <person name="Li"/>
            <person name="R."/>
            <person name="Hou"/>
            <person name="M."/>
            <person name="Yang"/>
            <person name="G."/>
            <person name="Liu"/>
            <person name="G."/>
            <person name="Liu"/>
            <person name="W."/>
            <person name="Guo"/>
            <person name="J."/>
            <person name="Pan"/>
            <person name="S."/>
            <person name="Fan"/>
            <person name="G."/>
            <person name="Zhang"/>
            <person name="W."/>
            <person name="Zhang"/>
            <person name="R."/>
            <person name="Yu"/>
            <person name="J."/>
            <person name="Zhang"/>
            <person name="X."/>
            <person name="Yin"/>
            <person name="Q."/>
            <person name="Ji"/>
            <person name="C."/>
            <person name="Jin"/>
            <person name="Y."/>
            <person name="Yue"/>
            <person name="G."/>
            <person name="Liu"/>
            <person name="M."/>
            <person name="Xu"/>
            <person name="J."/>
            <person name="Liu"/>
            <person name="S."/>
            <person name="Jordana"/>
            <person name="J."/>
            <person name="Noce"/>
            <person name="A."/>
            <person name="Amills"/>
            <person name="M."/>
            <person name="Wu"/>
            <person name="D.D."/>
            <person name="Li"/>
            <person name="S."/>
            <person name="Zhou"/>
            <person name="X. and Zhong"/>
            <person name="J."/>
        </authorList>
    </citation>
    <scope>NUCLEOTIDE SEQUENCE [LARGE SCALE GENOMIC DNA]</scope>
</reference>
<evidence type="ECO:0000256" key="5">
    <source>
        <dbReference type="ARBA" id="ARBA00022723"/>
    </source>
</evidence>
<feature type="binding site" evidence="16">
    <location>
        <position position="466"/>
    </location>
    <ligand>
        <name>Mg(2+)</name>
        <dbReference type="ChEBI" id="CHEBI:18420"/>
        <label>1</label>
        <note>catalytic</note>
    </ligand>
</feature>
<protein>
    <recommendedName>
        <fullName evidence="15">Adenylate cyclase type 6</fullName>
        <ecNumber evidence="15">4.6.1.1</ecNumber>
    </recommendedName>
</protein>
<proteinExistence type="inferred from homology"/>
<evidence type="ECO:0000256" key="12">
    <source>
        <dbReference type="ARBA" id="ARBA00023136"/>
    </source>
</evidence>
<dbReference type="GO" id="GO:0035556">
    <property type="term" value="P:intracellular signal transduction"/>
    <property type="evidence" value="ECO:0007669"/>
    <property type="project" value="InterPro"/>
</dbReference>
<evidence type="ECO:0000313" key="21">
    <source>
        <dbReference type="Proteomes" id="UP000694387"/>
    </source>
</evidence>
<evidence type="ECO:0000259" key="19">
    <source>
        <dbReference type="PROSITE" id="PS50125"/>
    </source>
</evidence>
<organism evidence="20 21">
    <name type="scientific">Equus asinus</name>
    <name type="common">Donkey</name>
    <name type="synonym">Equus africanus asinus</name>
    <dbReference type="NCBI Taxonomy" id="9793"/>
    <lineage>
        <taxon>Eukaryota</taxon>
        <taxon>Metazoa</taxon>
        <taxon>Chordata</taxon>
        <taxon>Craniata</taxon>
        <taxon>Vertebrata</taxon>
        <taxon>Euteleostomi</taxon>
        <taxon>Mammalia</taxon>
        <taxon>Eutheria</taxon>
        <taxon>Laurasiatheria</taxon>
        <taxon>Perissodactyla</taxon>
        <taxon>Equidae</taxon>
        <taxon>Equus</taxon>
    </lineage>
</organism>
<feature type="transmembrane region" description="Helical" evidence="18">
    <location>
        <begin position="298"/>
        <end position="316"/>
    </location>
</feature>
<evidence type="ECO:0000256" key="9">
    <source>
        <dbReference type="ARBA" id="ARBA00022842"/>
    </source>
</evidence>
<evidence type="ECO:0000256" key="16">
    <source>
        <dbReference type="PIRSR" id="PIRSR039050-51"/>
    </source>
</evidence>
<evidence type="ECO:0000256" key="10">
    <source>
        <dbReference type="ARBA" id="ARBA00022989"/>
    </source>
</evidence>
<reference evidence="20" key="2">
    <citation type="submission" date="2025-08" db="UniProtKB">
        <authorList>
            <consortium name="Ensembl"/>
        </authorList>
    </citation>
    <scope>IDENTIFICATION</scope>
</reference>
<feature type="binding site" evidence="16">
    <location>
        <position position="422"/>
    </location>
    <ligand>
        <name>Mg(2+)</name>
        <dbReference type="ChEBI" id="CHEBI:18420"/>
        <label>1</label>
        <note>catalytic</note>
    </ligand>
</feature>
<feature type="binding site" evidence="16">
    <location>
        <position position="422"/>
    </location>
    <ligand>
        <name>Mg(2+)</name>
        <dbReference type="ChEBI" id="CHEBI:18420"/>
        <label>2</label>
        <note>catalytic</note>
    </ligand>
</feature>
<dbReference type="PROSITE" id="PS50125">
    <property type="entry name" value="GUANYLATE_CYCLASE_2"/>
    <property type="match status" value="2"/>
</dbReference>
<feature type="transmembrane region" description="Helical" evidence="18">
    <location>
        <begin position="248"/>
        <end position="268"/>
    </location>
</feature>
<keyword evidence="9 15" id="KW-0460">Magnesium</keyword>
<comment type="function">
    <text evidence="15">Catalyzes the formation of the signaling molecule cAMP in response to G-protein signaling.</text>
</comment>
<evidence type="ECO:0000256" key="18">
    <source>
        <dbReference type="SAM" id="Phobius"/>
    </source>
</evidence>
<feature type="transmembrane region" description="Helical" evidence="18">
    <location>
        <begin position="328"/>
        <end position="348"/>
    </location>
</feature>
<evidence type="ECO:0000313" key="20">
    <source>
        <dbReference type="Ensembl" id="ENSEASP00005000408.2"/>
    </source>
</evidence>
<dbReference type="Pfam" id="PF06327">
    <property type="entry name" value="Adcy_cons_dom"/>
    <property type="match status" value="1"/>
</dbReference>
<dbReference type="InterPro" id="IPR018297">
    <property type="entry name" value="A/G_cyclase_CS"/>
</dbReference>
<dbReference type="GO" id="GO:0006171">
    <property type="term" value="P:cAMP biosynthetic process"/>
    <property type="evidence" value="ECO:0007669"/>
    <property type="project" value="UniProtKB-KW"/>
</dbReference>
<feature type="transmembrane region" description="Helical" evidence="18">
    <location>
        <begin position="654"/>
        <end position="675"/>
    </location>
</feature>
<dbReference type="SUPFAM" id="SSF55073">
    <property type="entry name" value="Nucleotide cyclase"/>
    <property type="match status" value="2"/>
</dbReference>
<evidence type="ECO:0000256" key="11">
    <source>
        <dbReference type="ARBA" id="ARBA00022998"/>
    </source>
</evidence>
<dbReference type="GO" id="GO:0005886">
    <property type="term" value="C:plasma membrane"/>
    <property type="evidence" value="ECO:0007669"/>
    <property type="project" value="InterPro"/>
</dbReference>
<feature type="transmembrane region" description="Helical" evidence="18">
    <location>
        <begin position="216"/>
        <end position="236"/>
    </location>
</feature>
<evidence type="ECO:0000256" key="15">
    <source>
        <dbReference type="PIRNR" id="PIRNR039050"/>
    </source>
</evidence>
<dbReference type="InterPro" id="IPR001054">
    <property type="entry name" value="A/G_cyclase"/>
</dbReference>
<keyword evidence="10 18" id="KW-1133">Transmembrane helix</keyword>
<feature type="domain" description="Guanylate cyclase" evidence="19">
    <location>
        <begin position="964"/>
        <end position="1103"/>
    </location>
</feature>
<dbReference type="GeneTree" id="ENSGT00940000155687"/>
<evidence type="ECO:0000256" key="2">
    <source>
        <dbReference type="ARBA" id="ARBA00001936"/>
    </source>
</evidence>
<evidence type="ECO:0000256" key="1">
    <source>
        <dbReference type="ARBA" id="ARBA00001593"/>
    </source>
</evidence>
<feature type="transmembrane region" description="Helical" evidence="18">
    <location>
        <begin position="825"/>
        <end position="847"/>
    </location>
</feature>
<accession>A0A8C4KPY8</accession>
<comment type="cofactor">
    <cofactor evidence="16">
        <name>Mg(2+)</name>
        <dbReference type="ChEBI" id="CHEBI:18420"/>
    </cofactor>
    <cofactor evidence="16">
        <name>Mn(2+)</name>
        <dbReference type="ChEBI" id="CHEBI:29035"/>
    </cofactor>
    <text evidence="16">Binds 2 magnesium ions per subunit. Is also active with manganese (in vitro).</text>
</comment>
<evidence type="ECO:0000256" key="7">
    <source>
        <dbReference type="ARBA" id="ARBA00022741"/>
    </source>
</evidence>
<gene>
    <name evidence="20" type="primary">ADCY6</name>
</gene>
<dbReference type="CDD" id="cd07302">
    <property type="entry name" value="CHD"/>
    <property type="match status" value="1"/>
</dbReference>
<dbReference type="InterPro" id="IPR029787">
    <property type="entry name" value="Nucleotide_cyclase"/>
</dbReference>
<keyword evidence="11 15" id="KW-0115">cAMP biosynthesis</keyword>
<evidence type="ECO:0000256" key="14">
    <source>
        <dbReference type="ARBA" id="ARBA00023239"/>
    </source>
</evidence>
<dbReference type="AlphaFoldDB" id="A0A8C4KPY8"/>
<keyword evidence="16" id="KW-0464">Manganese</keyword>
<feature type="transmembrane region" description="Helical" evidence="18">
    <location>
        <begin position="190"/>
        <end position="210"/>
    </location>
</feature>
<evidence type="ECO:0000256" key="6">
    <source>
        <dbReference type="ARBA" id="ARBA00022737"/>
    </source>
</evidence>
<dbReference type="InterPro" id="IPR009398">
    <property type="entry name" value="Adcy_conserved_dom"/>
</dbReference>
<feature type="binding site" evidence="16">
    <location>
        <position position="466"/>
    </location>
    <ligand>
        <name>Mg(2+)</name>
        <dbReference type="ChEBI" id="CHEBI:18420"/>
        <label>2</label>
        <note>catalytic</note>
    </ligand>
</feature>
<keyword evidence="6" id="KW-0677">Repeat</keyword>
<comment type="similarity">
    <text evidence="15 17">Belongs to the adenylyl cyclase class-4/guanylyl cyclase family.</text>
</comment>
<dbReference type="PROSITE" id="PS00452">
    <property type="entry name" value="GUANYLATE_CYCLASE_1"/>
    <property type="match status" value="1"/>
</dbReference>
<evidence type="ECO:0000256" key="8">
    <source>
        <dbReference type="ARBA" id="ARBA00022840"/>
    </source>
</evidence>
<evidence type="ECO:0000256" key="17">
    <source>
        <dbReference type="RuleBase" id="RU000405"/>
    </source>
</evidence>
<dbReference type="PANTHER" id="PTHR45627">
    <property type="entry name" value="ADENYLATE CYCLASE TYPE 1"/>
    <property type="match status" value="1"/>
</dbReference>
<reference evidence="20" key="3">
    <citation type="submission" date="2025-09" db="UniProtKB">
        <authorList>
            <consortium name="Ensembl"/>
        </authorList>
    </citation>
    <scope>IDENTIFICATION</scope>
</reference>
<keyword evidence="8 15" id="KW-0067">ATP-binding</keyword>
<comment type="catalytic activity">
    <reaction evidence="1 15">
        <text>ATP = 3',5'-cyclic AMP + diphosphate</text>
        <dbReference type="Rhea" id="RHEA:15389"/>
        <dbReference type="ChEBI" id="CHEBI:30616"/>
        <dbReference type="ChEBI" id="CHEBI:33019"/>
        <dbReference type="ChEBI" id="CHEBI:58165"/>
        <dbReference type="EC" id="4.6.1.1"/>
    </reaction>
</comment>
<keyword evidence="14 15" id="KW-0456">Lyase</keyword>
<keyword evidence="12 15" id="KW-0472">Membrane</keyword>
<evidence type="ECO:0000256" key="13">
    <source>
        <dbReference type="ARBA" id="ARBA00023180"/>
    </source>
</evidence>
<dbReference type="SMART" id="SM00044">
    <property type="entry name" value="CYCc"/>
    <property type="match status" value="2"/>
</dbReference>
<dbReference type="Pfam" id="PF16214">
    <property type="entry name" value="AC_N"/>
    <property type="match status" value="1"/>
</dbReference>
<feature type="transmembrane region" description="Helical" evidence="18">
    <location>
        <begin position="878"/>
        <end position="896"/>
    </location>
</feature>
<feature type="transmembrane region" description="Helical" evidence="18">
    <location>
        <begin position="681"/>
        <end position="704"/>
    </location>
</feature>
<dbReference type="GO" id="GO:0046872">
    <property type="term" value="F:metal ion binding"/>
    <property type="evidence" value="ECO:0007669"/>
    <property type="project" value="UniProtKB-KW"/>
</dbReference>
<feature type="domain" description="Guanylate cyclase" evidence="19">
    <location>
        <begin position="417"/>
        <end position="499"/>
    </location>
</feature>
<feature type="transmembrane region" description="Helical" evidence="18">
    <location>
        <begin position="800"/>
        <end position="818"/>
    </location>
</feature>
<dbReference type="Ensembl" id="ENSEAST00005000498.2">
    <property type="protein sequence ID" value="ENSEASP00005000408.2"/>
    <property type="gene ID" value="ENSEASG00005000395.2"/>
</dbReference>
<keyword evidence="13" id="KW-0325">Glycoprotein</keyword>
<keyword evidence="4 18" id="KW-0812">Transmembrane</keyword>
<dbReference type="GO" id="GO:0007189">
    <property type="term" value="P:adenylate cyclase-activating G protein-coupled receptor signaling pathway"/>
    <property type="evidence" value="ECO:0007669"/>
    <property type="project" value="TreeGrafter"/>
</dbReference>
<dbReference type="Proteomes" id="UP000694387">
    <property type="component" value="Chromosome 22"/>
</dbReference>
<dbReference type="GO" id="GO:0005524">
    <property type="term" value="F:ATP binding"/>
    <property type="evidence" value="ECO:0007669"/>
    <property type="project" value="UniProtKB-UniRule"/>
</dbReference>
<dbReference type="InterPro" id="IPR032628">
    <property type="entry name" value="AC_N"/>
</dbReference>
<dbReference type="PANTHER" id="PTHR45627:SF11">
    <property type="entry name" value="ADENYLATE CYCLASE TYPE 6"/>
    <property type="match status" value="1"/>
</dbReference>
<sequence>MRMVCLKRGNGKWRSVNGSYWWCWAVMVVLIPSHSFPSSSMSWFSGLLVPKVDERKTAWGERNGQKRQRRGTRTSGFCAPRYMSCLQDAQPPSPTPAAPARCRWQDEAFIRRGGPGKGKELGLRAVALAFEDTEAAAVARAAEVAPDVAPRSRRSCWRRLVQVFQSKQFRSAKLERLYQRYFFQMNQSSLTLLMAVLVLLTAVLLAFHAAPAPPQPAYVALLACAAALFVALMVVCNRHSFRQDSMWVVSYVVLGILAAVQVGGALAANPHSPSVGLWCPVFFVYITYTLLPIRMRAAVFSGLGLSTLHLILAWQLNRGDAFLWKQLGANMMLFLCTNVIGICTHYPAEVSQRQAFQETRGYIQARLHLQHENRQQERLLLSVLPQHVAMEMKEDINTKKEDMMFHKIYIQKHDNVSILFADIEGFTSLASQCTAQELVMTLNELFARFDKLAAENHCLRIKILGDCYYCVSGLPEARADHAHCCVEMGVDMIEAISRIHITRATLQYLNGDYEVEPGRGGERNAYLKEQHIETFLILGASQKRKEEKAMLAKLQRTRANSVEGLMPRWVPDRAFSRAKDSKAFRQMGIDDSSKDNRGAQDALNPEDEVDEFLGRAIDARSIDQLRKDHVRRFLLTFQREDLEKKYSRKVDPRFGAYVACALLVFCFICFIQLLIFPHSTLMLGIYASIFLLLLITVLTCAVYSCGSLFPKALQRLSRSIVRSRAHSTVVGIFSVLLVFTSAIANMFTCNHTPIRTCAARMLNLTPADITACHLQQLNYSLGLDAPLCEGTAPTCSFPEYLVGNMLLSLLASSVFLHISSIGKLAMIFVLGLIYLVLLLLGPPATIFDNYDLLLGVHGLASSNETFDGLDCPAAGRVALKYMTPVILLVFALALYLHAQQVESTARLDFLWKLQATGEKEEMEELQAYNRRLLHNILPKDVAAHFLARERRNDELYYQSCECVAVMFASIANFSEFYVELEANNEGVECLRLLNEIIADFDEIISEERFRQLEKIKTIGSTYMAASGLNASTYDQVGRSHITALADYAMRLMEQMKHINEHSFNNFQMKIGLNMGPVVAGVIGARKPQYDIWGNTVNVSSRMDSTGVPDRIQVTTDLYQVLAAKGYQLECRGVVKVKGKGEMTTYFLNGGPSS</sequence>
<dbReference type="Pfam" id="PF00211">
    <property type="entry name" value="Guanylate_cyc"/>
    <property type="match status" value="2"/>
</dbReference>
<keyword evidence="7 15" id="KW-0547">Nucleotide-binding</keyword>
<keyword evidence="21" id="KW-1185">Reference proteome</keyword>
<feature type="transmembrane region" description="Helical" evidence="18">
    <location>
        <begin position="274"/>
        <end position="291"/>
    </location>
</feature>